<feature type="transmembrane region" description="Helical" evidence="8">
    <location>
        <begin position="1096"/>
        <end position="1124"/>
    </location>
</feature>
<dbReference type="PROSITE" id="PS00022">
    <property type="entry name" value="EGF_1"/>
    <property type="match status" value="2"/>
</dbReference>
<keyword evidence="6" id="KW-0393">Immunoglobulin domain</keyword>
<evidence type="ECO:0000256" key="7">
    <source>
        <dbReference type="PROSITE-ProRule" id="PRU00076"/>
    </source>
</evidence>
<dbReference type="PROSITE" id="PS50227">
    <property type="entry name" value="G_PROTEIN_RECEP_F2_3"/>
    <property type="match status" value="1"/>
</dbReference>
<feature type="signal peptide" evidence="9">
    <location>
        <begin position="1"/>
        <end position="23"/>
    </location>
</feature>
<feature type="domain" description="G-protein coupled receptors family 2 profile 1" evidence="12">
    <location>
        <begin position="568"/>
        <end position="659"/>
    </location>
</feature>
<keyword evidence="15" id="KW-1185">Reference proteome</keyword>
<dbReference type="CDD" id="cd00096">
    <property type="entry name" value="Ig"/>
    <property type="match status" value="2"/>
</dbReference>
<feature type="chain" id="PRO_5040854543" evidence="9">
    <location>
        <begin position="24"/>
        <end position="1306"/>
    </location>
</feature>
<dbReference type="PANTHER" id="PTHR10075">
    <property type="entry name" value="BASIGIN RELATED"/>
    <property type="match status" value="1"/>
</dbReference>
<evidence type="ECO:0000313" key="16">
    <source>
        <dbReference type="RefSeq" id="XP_055885519.1"/>
    </source>
</evidence>
<dbReference type="CDD" id="cd00041">
    <property type="entry name" value="CUB"/>
    <property type="match status" value="1"/>
</dbReference>
<dbReference type="PROSITE" id="PS50026">
    <property type="entry name" value="EGF_3"/>
    <property type="match status" value="2"/>
</dbReference>
<feature type="domain" description="EGF-like" evidence="11">
    <location>
        <begin position="164"/>
        <end position="202"/>
    </location>
</feature>
<comment type="caution">
    <text evidence="7">Lacks conserved residue(s) required for the propagation of feature annotation.</text>
</comment>
<dbReference type="RefSeq" id="XP_055885519.1">
    <property type="nucleotide sequence ID" value="XM_056029544.1"/>
</dbReference>
<evidence type="ECO:0000259" key="11">
    <source>
        <dbReference type="PROSITE" id="PS50026"/>
    </source>
</evidence>
<dbReference type="InterPro" id="IPR036445">
    <property type="entry name" value="GPCR_2_extracell_dom_sf"/>
</dbReference>
<accession>A0A9W3AEG1</accession>
<feature type="transmembrane region" description="Helical" evidence="8">
    <location>
        <begin position="945"/>
        <end position="970"/>
    </location>
</feature>
<dbReference type="Gene3D" id="4.10.1240.10">
    <property type="entry name" value="GPCR, family 2, extracellular hormone receptor domain"/>
    <property type="match status" value="1"/>
</dbReference>
<evidence type="ECO:0000256" key="5">
    <source>
        <dbReference type="ARBA" id="ARBA00023157"/>
    </source>
</evidence>
<dbReference type="InterPro" id="IPR000859">
    <property type="entry name" value="CUB_dom"/>
</dbReference>
<dbReference type="Gene3D" id="2.60.40.10">
    <property type="entry name" value="Immunoglobulins"/>
    <property type="match status" value="2"/>
</dbReference>
<dbReference type="SUPFAM" id="SSF48726">
    <property type="entry name" value="Immunoglobulin"/>
    <property type="match status" value="2"/>
</dbReference>
<evidence type="ECO:0000259" key="10">
    <source>
        <dbReference type="PROSITE" id="PS01180"/>
    </source>
</evidence>
<evidence type="ECO:0000256" key="3">
    <source>
        <dbReference type="ARBA" id="ARBA00022989"/>
    </source>
</evidence>
<dbReference type="InterPro" id="IPR036179">
    <property type="entry name" value="Ig-like_dom_sf"/>
</dbReference>
<feature type="domain" description="G-protein coupled receptors family 2 profile 2" evidence="13">
    <location>
        <begin position="947"/>
        <end position="1181"/>
    </location>
</feature>
<feature type="domain" description="EGF-like" evidence="11">
    <location>
        <begin position="203"/>
        <end position="245"/>
    </location>
</feature>
<dbReference type="Proteomes" id="UP001165740">
    <property type="component" value="Chromosome 5"/>
</dbReference>
<feature type="transmembrane region" description="Helical" evidence="8">
    <location>
        <begin position="1052"/>
        <end position="1076"/>
    </location>
</feature>
<dbReference type="PROSITE" id="PS01186">
    <property type="entry name" value="EGF_2"/>
    <property type="match status" value="1"/>
</dbReference>
<dbReference type="GO" id="GO:0016020">
    <property type="term" value="C:membrane"/>
    <property type="evidence" value="ECO:0007669"/>
    <property type="project" value="UniProtKB-SubCell"/>
</dbReference>
<dbReference type="SMART" id="SM00409">
    <property type="entry name" value="IG"/>
    <property type="match status" value="2"/>
</dbReference>
<keyword evidence="7" id="KW-0245">EGF-like domain</keyword>
<dbReference type="OMA" id="GWRHESW"/>
<evidence type="ECO:0000256" key="4">
    <source>
        <dbReference type="ARBA" id="ARBA00023136"/>
    </source>
</evidence>
<dbReference type="InterPro" id="IPR000742">
    <property type="entry name" value="EGF"/>
</dbReference>
<protein>
    <submittedName>
        <fullName evidence="16">Uncharacterized protein LOC106063426 isoform X1</fullName>
    </submittedName>
</protein>
<dbReference type="Gene3D" id="1.20.1070.10">
    <property type="entry name" value="Rhodopsin 7-helix transmembrane proteins"/>
    <property type="match status" value="1"/>
</dbReference>
<evidence type="ECO:0000256" key="8">
    <source>
        <dbReference type="SAM" id="Phobius"/>
    </source>
</evidence>
<evidence type="ECO:0000256" key="2">
    <source>
        <dbReference type="ARBA" id="ARBA00022692"/>
    </source>
</evidence>
<feature type="transmembrane region" description="Helical" evidence="8">
    <location>
        <begin position="1017"/>
        <end position="1040"/>
    </location>
</feature>
<reference evidence="16" key="1">
    <citation type="submission" date="2025-08" db="UniProtKB">
        <authorList>
            <consortium name="RefSeq"/>
        </authorList>
    </citation>
    <scope>IDENTIFICATION</scope>
</reference>
<dbReference type="Gene3D" id="2.60.120.290">
    <property type="entry name" value="Spermadhesin, CUB domain"/>
    <property type="match status" value="1"/>
</dbReference>
<feature type="transmembrane region" description="Helical" evidence="8">
    <location>
        <begin position="1136"/>
        <end position="1159"/>
    </location>
</feature>
<dbReference type="SMART" id="SM00042">
    <property type="entry name" value="CUB"/>
    <property type="match status" value="1"/>
</dbReference>
<feature type="disulfide bond" evidence="7">
    <location>
        <begin position="192"/>
        <end position="201"/>
    </location>
</feature>
<proteinExistence type="predicted"/>
<feature type="disulfide bond" evidence="7">
    <location>
        <begin position="173"/>
        <end position="190"/>
    </location>
</feature>
<evidence type="ECO:0000256" key="1">
    <source>
        <dbReference type="ARBA" id="ARBA00004141"/>
    </source>
</evidence>
<dbReference type="SMART" id="SM00181">
    <property type="entry name" value="EGF"/>
    <property type="match status" value="2"/>
</dbReference>
<evidence type="ECO:0000259" key="12">
    <source>
        <dbReference type="PROSITE" id="PS50227"/>
    </source>
</evidence>
<evidence type="ECO:0000256" key="9">
    <source>
        <dbReference type="SAM" id="SignalP"/>
    </source>
</evidence>
<dbReference type="PROSITE" id="PS01180">
    <property type="entry name" value="CUB"/>
    <property type="match status" value="1"/>
</dbReference>
<dbReference type="InterPro" id="IPR001879">
    <property type="entry name" value="GPCR_2_extracellular_dom"/>
</dbReference>
<dbReference type="InterPro" id="IPR013783">
    <property type="entry name" value="Ig-like_fold"/>
</dbReference>
<comment type="subcellular location">
    <subcellularLocation>
        <location evidence="1">Membrane</location>
        <topology evidence="1">Multi-pass membrane protein</topology>
    </subcellularLocation>
</comment>
<dbReference type="CDD" id="cd00054">
    <property type="entry name" value="EGF_CA"/>
    <property type="match status" value="1"/>
</dbReference>
<feature type="disulfide bond" evidence="7">
    <location>
        <begin position="216"/>
        <end position="233"/>
    </location>
</feature>
<sequence length="1306" mass="148656">MKKGKPRVAFFCLLLPLLILVHCAQKGADNAPAQCGEFLREKNGTISTPNFPKPFPAPLKCRWILQGTNQSQIVLVFTQYVLLHSLHIYEYDYFENDTVYINKQFIGEISAENEVGSIVSYRNYVVLDLKVTDPTNANLKVDQYLTDYHGFNITYLMLPMKATLPALCSLHHCSYLGNCLVTSDYSKFHCDCFQGFWGSQCHRGPHCDPDSGINSCLNGGQCRYLYGSQFNACECPPNYMGKLCENHLISNKKGHSSSVCSHFMNKSPVSNNSCDPENKTSNCLDEERFRIFVQMNILSRDVFLENMSELEYYRQYLSDQVTLWLENSKLSSADSFIISNISEEKIDFHFYIDKKELMFVNQSLHSLVQDGNLFGIAVNQSQMIVQIKPEMKFLSLEMSSESPIKEGGMLTLTCTARGSENIQFKWFKNGKPLNLTVTHRNAWEIHLPETIQGKHISVLNIDGITIYDKGKFTCEIIDFGCKVNGSIILNVLPLPVVQVDPLSVSMVQGSSQTLRCISAVDKNDESLTYSWLKNNRMFHENDKEIVENIHPTGSHLYIRNAMASTNYTCQITNKAGTSAKTVYVYVVEDANAKSCPSDKLNYILWNKTFGGIYNLQNCPENLASMKKESEEGIAKRYCNCTEFSCQWEPPNFAKCHWSVLIKIYNDLKNLQLGYMEKTLTEIFENLYTLTVQTKSTLLAGDLDLASTILHVIVKTAKDFPSLLVDQLNIEKLVELLNILLEETLRKTDEEKKELQVGKQLLQLIETLAHFKRANFLNAIDIQFSKIDVNIIILMPNTSDLNIQVNMKTKGTTEEPVLLPQPVLAVHVDQSLIQLMDCNISKKVPSKKLISDVYSYFPLVSSPDAKMNFIINIPHNFNKQLSANEIVYCMSLEKEKLDSSSVTLQQNSCSMIQTEVNQTQCLCTLPGHYTLVSVIRQYNETTSERIMFQVTLFVAHTLCTIALLLVLIVYLKAKRCLLETKNAIHFNFTISLVGVHTVCILCLMQPKKEMLCLCGKMILQLFTVSAFTFLLLDAIQILIDIHARQHSHIIIGTVKFIIIGWGLPTLSVICAIVTLQVAGFDHQCSSWCWWSPMHQHFYSVIITLILLVIGQSGILAFCLVIITQWKDEWSYRDRRKFIFMIGQSISLSVILFICICVSIFSTEKQVHSSKGLVIFFNFILTVVIISFFVLLKKSIRPSIFRKSLIWKNKNIFRFAHQETPDINHVQAETERIHEYCDRVDRERYTAEHKRQLRFLLSNNNLCPLSNGDLADMTKENRLAKKHKKTVLDGQVLLGADTVQFSSNALVF</sequence>
<dbReference type="Gene3D" id="2.10.25.10">
    <property type="entry name" value="Laminin"/>
    <property type="match status" value="1"/>
</dbReference>
<dbReference type="InterPro" id="IPR007110">
    <property type="entry name" value="Ig-like_dom"/>
</dbReference>
<dbReference type="Pfam" id="PF13927">
    <property type="entry name" value="Ig_3"/>
    <property type="match status" value="2"/>
</dbReference>
<dbReference type="OrthoDB" id="6138650at2759"/>
<dbReference type="PANTHER" id="PTHR10075:SF14">
    <property type="entry name" value="CELL ADHESION MOLECULE DSCAM2-RELATED"/>
    <property type="match status" value="1"/>
</dbReference>
<keyword evidence="3 8" id="KW-1133">Transmembrane helix</keyword>
<feature type="transmembrane region" description="Helical" evidence="8">
    <location>
        <begin position="1171"/>
        <end position="1190"/>
    </location>
</feature>
<dbReference type="GO" id="GO:0004930">
    <property type="term" value="F:G protein-coupled receptor activity"/>
    <property type="evidence" value="ECO:0007669"/>
    <property type="project" value="InterPro"/>
</dbReference>
<dbReference type="InterPro" id="IPR003599">
    <property type="entry name" value="Ig_sub"/>
</dbReference>
<organism evidence="15 16">
    <name type="scientific">Biomphalaria glabrata</name>
    <name type="common">Bloodfluke planorb</name>
    <name type="synonym">Freshwater snail</name>
    <dbReference type="NCBI Taxonomy" id="6526"/>
    <lineage>
        <taxon>Eukaryota</taxon>
        <taxon>Metazoa</taxon>
        <taxon>Spiralia</taxon>
        <taxon>Lophotrochozoa</taxon>
        <taxon>Mollusca</taxon>
        <taxon>Gastropoda</taxon>
        <taxon>Heterobranchia</taxon>
        <taxon>Euthyneura</taxon>
        <taxon>Panpulmonata</taxon>
        <taxon>Hygrophila</taxon>
        <taxon>Lymnaeoidea</taxon>
        <taxon>Planorbidae</taxon>
        <taxon>Biomphalaria</taxon>
    </lineage>
</organism>
<dbReference type="PROSITE" id="PS50835">
    <property type="entry name" value="IG_LIKE"/>
    <property type="match status" value="2"/>
</dbReference>
<dbReference type="PROSITE" id="PS50261">
    <property type="entry name" value="G_PROTEIN_RECEP_F2_4"/>
    <property type="match status" value="1"/>
</dbReference>
<feature type="transmembrane region" description="Helical" evidence="8">
    <location>
        <begin position="982"/>
        <end position="1005"/>
    </location>
</feature>
<evidence type="ECO:0000259" key="13">
    <source>
        <dbReference type="PROSITE" id="PS50261"/>
    </source>
</evidence>
<dbReference type="Pfam" id="PF00431">
    <property type="entry name" value="CUB"/>
    <property type="match status" value="1"/>
</dbReference>
<keyword evidence="5 7" id="KW-1015">Disulfide bond</keyword>
<keyword evidence="2 8" id="KW-0812">Transmembrane</keyword>
<feature type="domain" description="Ig-like" evidence="14">
    <location>
        <begin position="495"/>
        <end position="583"/>
    </location>
</feature>
<dbReference type="SMART" id="SM00408">
    <property type="entry name" value="IGc2"/>
    <property type="match status" value="2"/>
</dbReference>
<dbReference type="InterPro" id="IPR017981">
    <property type="entry name" value="GPCR_2-like_7TM"/>
</dbReference>
<dbReference type="InterPro" id="IPR003598">
    <property type="entry name" value="Ig_sub2"/>
</dbReference>
<feature type="disulfide bond" evidence="7">
    <location>
        <begin position="235"/>
        <end position="244"/>
    </location>
</feature>
<feature type="domain" description="Ig-like" evidence="14">
    <location>
        <begin position="389"/>
        <end position="476"/>
    </location>
</feature>
<keyword evidence="9" id="KW-0732">Signal</keyword>
<name>A0A9W3AEG1_BIOGL</name>
<dbReference type="SUPFAM" id="SSF57196">
    <property type="entry name" value="EGF/Laminin"/>
    <property type="match status" value="1"/>
</dbReference>
<evidence type="ECO:0000256" key="6">
    <source>
        <dbReference type="ARBA" id="ARBA00023319"/>
    </source>
</evidence>
<gene>
    <name evidence="16" type="primary">LOC106063426</name>
</gene>
<dbReference type="GO" id="GO:0007166">
    <property type="term" value="P:cell surface receptor signaling pathway"/>
    <property type="evidence" value="ECO:0007669"/>
    <property type="project" value="InterPro"/>
</dbReference>
<evidence type="ECO:0000259" key="14">
    <source>
        <dbReference type="PROSITE" id="PS50835"/>
    </source>
</evidence>
<keyword evidence="4 8" id="KW-0472">Membrane</keyword>
<dbReference type="SUPFAM" id="SSF49854">
    <property type="entry name" value="Spermadhesin, CUB domain"/>
    <property type="match status" value="1"/>
</dbReference>
<dbReference type="GeneID" id="106063426"/>
<evidence type="ECO:0000313" key="15">
    <source>
        <dbReference type="Proteomes" id="UP001165740"/>
    </source>
</evidence>
<feature type="domain" description="CUB" evidence="10">
    <location>
        <begin position="35"/>
        <end position="158"/>
    </location>
</feature>
<dbReference type="InterPro" id="IPR035914">
    <property type="entry name" value="Sperma_CUB_dom_sf"/>
</dbReference>